<dbReference type="RefSeq" id="WP_184211843.1">
    <property type="nucleotide sequence ID" value="NZ_JACHIF010000010.1"/>
</dbReference>
<dbReference type="SUPFAM" id="SSF52096">
    <property type="entry name" value="ClpP/crotonase"/>
    <property type="match status" value="1"/>
</dbReference>
<dbReference type="InterPro" id="IPR004635">
    <property type="entry name" value="Pept_S49_SppA"/>
</dbReference>
<feature type="domain" description="Peptidase S49" evidence="5">
    <location>
        <begin position="130"/>
        <end position="280"/>
    </location>
</feature>
<protein>
    <submittedName>
        <fullName evidence="6">Protease-4</fullName>
        <ecNumber evidence="6">3.4.21.-</ecNumber>
    </submittedName>
</protein>
<dbReference type="NCBIfam" id="TIGR00706">
    <property type="entry name" value="SppA_dom"/>
    <property type="match status" value="1"/>
</dbReference>
<keyword evidence="4" id="KW-0720">Serine protease</keyword>
<reference evidence="6 7" key="1">
    <citation type="submission" date="2020-08" db="EMBL/GenBank/DDBJ databases">
        <title>Genomic Encyclopedia of Type Strains, Phase IV (KMG-IV): sequencing the most valuable type-strain genomes for metagenomic binning, comparative biology and taxonomic classification.</title>
        <authorList>
            <person name="Goeker M."/>
        </authorList>
    </citation>
    <scope>NUCLEOTIDE SEQUENCE [LARGE SCALE GENOMIC DNA]</scope>
    <source>
        <strain evidence="6 7">DSM 12251</strain>
    </source>
</reference>
<dbReference type="InterPro" id="IPR002142">
    <property type="entry name" value="Peptidase_S49"/>
</dbReference>
<dbReference type="GO" id="GO:0008236">
    <property type="term" value="F:serine-type peptidase activity"/>
    <property type="evidence" value="ECO:0007669"/>
    <property type="project" value="UniProtKB-KW"/>
</dbReference>
<evidence type="ECO:0000256" key="1">
    <source>
        <dbReference type="ARBA" id="ARBA00008683"/>
    </source>
</evidence>
<evidence type="ECO:0000256" key="2">
    <source>
        <dbReference type="ARBA" id="ARBA00022670"/>
    </source>
</evidence>
<proteinExistence type="inferred from homology"/>
<dbReference type="PANTHER" id="PTHR42987">
    <property type="entry name" value="PEPTIDASE S49"/>
    <property type="match status" value="1"/>
</dbReference>
<dbReference type="Gene3D" id="3.90.226.10">
    <property type="entry name" value="2-enoyl-CoA Hydratase, Chain A, domain 1"/>
    <property type="match status" value="1"/>
</dbReference>
<comment type="caution">
    <text evidence="6">The sequence shown here is derived from an EMBL/GenBank/DDBJ whole genome shotgun (WGS) entry which is preliminary data.</text>
</comment>
<evidence type="ECO:0000313" key="7">
    <source>
        <dbReference type="Proteomes" id="UP000534294"/>
    </source>
</evidence>
<dbReference type="Pfam" id="PF01343">
    <property type="entry name" value="Peptidase_S49"/>
    <property type="match status" value="1"/>
</dbReference>
<comment type="similarity">
    <text evidence="1">Belongs to the peptidase S49 family.</text>
</comment>
<dbReference type="Proteomes" id="UP000534294">
    <property type="component" value="Unassembled WGS sequence"/>
</dbReference>
<name>A0A7W7YP48_9BACT</name>
<gene>
    <name evidence="6" type="ORF">HNQ64_004036</name>
</gene>
<evidence type="ECO:0000259" key="5">
    <source>
        <dbReference type="Pfam" id="PF01343"/>
    </source>
</evidence>
<dbReference type="EMBL" id="JACHIF010000010">
    <property type="protein sequence ID" value="MBB5039758.1"/>
    <property type="molecule type" value="Genomic_DNA"/>
</dbReference>
<dbReference type="GO" id="GO:0006508">
    <property type="term" value="P:proteolysis"/>
    <property type="evidence" value="ECO:0007669"/>
    <property type="project" value="UniProtKB-KW"/>
</dbReference>
<dbReference type="InterPro" id="IPR047272">
    <property type="entry name" value="S49_SppA_C"/>
</dbReference>
<organism evidence="6 7">
    <name type="scientific">Prosthecobacter dejongeii</name>
    <dbReference type="NCBI Taxonomy" id="48465"/>
    <lineage>
        <taxon>Bacteria</taxon>
        <taxon>Pseudomonadati</taxon>
        <taxon>Verrucomicrobiota</taxon>
        <taxon>Verrucomicrobiia</taxon>
        <taxon>Verrucomicrobiales</taxon>
        <taxon>Verrucomicrobiaceae</taxon>
        <taxon>Prosthecobacter</taxon>
    </lineage>
</organism>
<dbReference type="CDD" id="cd07023">
    <property type="entry name" value="S49_Sppa_N_C"/>
    <property type="match status" value="1"/>
</dbReference>
<evidence type="ECO:0000313" key="6">
    <source>
        <dbReference type="EMBL" id="MBB5039758.1"/>
    </source>
</evidence>
<keyword evidence="3 6" id="KW-0378">Hydrolase</keyword>
<dbReference type="Gene3D" id="6.20.330.10">
    <property type="match status" value="1"/>
</dbReference>
<evidence type="ECO:0000256" key="3">
    <source>
        <dbReference type="ARBA" id="ARBA00022801"/>
    </source>
</evidence>
<dbReference type="PANTHER" id="PTHR42987:SF4">
    <property type="entry name" value="PROTEASE SOHB-RELATED"/>
    <property type="match status" value="1"/>
</dbReference>
<dbReference type="AlphaFoldDB" id="A0A7W7YP48"/>
<evidence type="ECO:0000256" key="4">
    <source>
        <dbReference type="ARBA" id="ARBA00022825"/>
    </source>
</evidence>
<dbReference type="InterPro" id="IPR029045">
    <property type="entry name" value="ClpP/crotonase-like_dom_sf"/>
</dbReference>
<sequence>MNRTVYGCLLAALAVFLLVSLSLNAVQFMALVGEQFAGMPLPKENLTEKVEVEGKANVSDKIVHLDLEGIISSMSTGGFLENALPSVEIIKRSLEQALADSEVKAIVLRINSPGGEVTASDIIYAAVKKAAAQKPVIVYMDSVAASGGYYVACGATKVIASETTLTASIGVIMESINYHELFGKVGLGSQTFTSGAFKDTLSGARPMRDDEKLYIQGLVDTMYDRFLSIVSEARKVPKDVLKNTVADGRVVTGRQALDAKLVDQIGYIEDAYALAKQLADAPDAAVVKYQSIPSLFSVLGMASAKAQAPTKVELDLTGGVFPKLQAGLMYYLPGSYLR</sequence>
<accession>A0A7W7YP48</accession>
<keyword evidence="7" id="KW-1185">Reference proteome</keyword>
<keyword evidence="2 6" id="KW-0645">Protease</keyword>
<dbReference type="EC" id="3.4.21.-" evidence="6"/>